<reference evidence="1" key="1">
    <citation type="submission" date="2022-06" db="EMBL/GenBank/DDBJ databases">
        <authorList>
            <consortium name="SYNGENTA / RWTH Aachen University"/>
        </authorList>
    </citation>
    <scope>NUCLEOTIDE SEQUENCE</scope>
</reference>
<dbReference type="AlphaFoldDB" id="A0AAV0AYX0"/>
<evidence type="ECO:0000313" key="2">
    <source>
        <dbReference type="Proteomes" id="UP001153365"/>
    </source>
</evidence>
<accession>A0AAV0AYX0</accession>
<name>A0AAV0AYX0_PHAPC</name>
<dbReference type="Proteomes" id="UP001153365">
    <property type="component" value="Unassembled WGS sequence"/>
</dbReference>
<sequence length="123" mass="13137">MTLISDYKSALTKLCLGNKASTHAQMAQIGNLCKYFRQQGHWKSNCPKLCCDFGLPQPTSTPSNAGYVNAVGGPSHQIKILTQSTSAVTLDDPSQIVCTTSHSMGSKGGVRRFLLDFAGATDL</sequence>
<dbReference type="EMBL" id="CALTRL010002344">
    <property type="protein sequence ID" value="CAH7675447.1"/>
    <property type="molecule type" value="Genomic_DNA"/>
</dbReference>
<gene>
    <name evidence="1" type="ORF">PPACK8108_LOCUS10463</name>
</gene>
<organism evidence="1 2">
    <name type="scientific">Phakopsora pachyrhizi</name>
    <name type="common">Asian soybean rust disease fungus</name>
    <dbReference type="NCBI Taxonomy" id="170000"/>
    <lineage>
        <taxon>Eukaryota</taxon>
        <taxon>Fungi</taxon>
        <taxon>Dikarya</taxon>
        <taxon>Basidiomycota</taxon>
        <taxon>Pucciniomycotina</taxon>
        <taxon>Pucciniomycetes</taxon>
        <taxon>Pucciniales</taxon>
        <taxon>Phakopsoraceae</taxon>
        <taxon>Phakopsora</taxon>
    </lineage>
</organism>
<protein>
    <submittedName>
        <fullName evidence="1">Uncharacterized protein</fullName>
    </submittedName>
</protein>
<keyword evidence="2" id="KW-1185">Reference proteome</keyword>
<evidence type="ECO:0000313" key="1">
    <source>
        <dbReference type="EMBL" id="CAH7675447.1"/>
    </source>
</evidence>
<proteinExistence type="predicted"/>
<comment type="caution">
    <text evidence="1">The sequence shown here is derived from an EMBL/GenBank/DDBJ whole genome shotgun (WGS) entry which is preliminary data.</text>
</comment>